<comment type="similarity">
    <text evidence="1">Belongs to the peptidase C13 family.</text>
</comment>
<dbReference type="Proteomes" id="UP000775213">
    <property type="component" value="Unassembled WGS sequence"/>
</dbReference>
<dbReference type="GO" id="GO:0005773">
    <property type="term" value="C:vacuole"/>
    <property type="evidence" value="ECO:0007669"/>
    <property type="project" value="GOC"/>
</dbReference>
<dbReference type="PANTHER" id="PTHR12000:SF42">
    <property type="entry name" value="LEGUMAIN"/>
    <property type="match status" value="1"/>
</dbReference>
<dbReference type="GO" id="GO:0051603">
    <property type="term" value="P:proteolysis involved in protein catabolic process"/>
    <property type="evidence" value="ECO:0007669"/>
    <property type="project" value="TreeGrafter"/>
</dbReference>
<dbReference type="GO" id="GO:0004197">
    <property type="term" value="F:cysteine-type endopeptidase activity"/>
    <property type="evidence" value="ECO:0007669"/>
    <property type="project" value="TreeGrafter"/>
</dbReference>
<comment type="caution">
    <text evidence="2">The sequence shown here is derived from an EMBL/GenBank/DDBJ whole genome shotgun (WGS) entry which is preliminary data.</text>
</comment>
<organism evidence="2 3">
    <name type="scientific">Dendrobium chrysotoxum</name>
    <name type="common">Orchid</name>
    <dbReference type="NCBI Taxonomy" id="161865"/>
    <lineage>
        <taxon>Eukaryota</taxon>
        <taxon>Viridiplantae</taxon>
        <taxon>Streptophyta</taxon>
        <taxon>Embryophyta</taxon>
        <taxon>Tracheophyta</taxon>
        <taxon>Spermatophyta</taxon>
        <taxon>Magnoliopsida</taxon>
        <taxon>Liliopsida</taxon>
        <taxon>Asparagales</taxon>
        <taxon>Orchidaceae</taxon>
        <taxon>Epidendroideae</taxon>
        <taxon>Malaxideae</taxon>
        <taxon>Dendrobiinae</taxon>
        <taxon>Dendrobium</taxon>
    </lineage>
</organism>
<evidence type="ECO:0000256" key="1">
    <source>
        <dbReference type="ARBA" id="ARBA00009941"/>
    </source>
</evidence>
<protein>
    <submittedName>
        <fullName evidence="2">Uncharacterized protein</fullName>
    </submittedName>
</protein>
<evidence type="ECO:0000313" key="3">
    <source>
        <dbReference type="Proteomes" id="UP000775213"/>
    </source>
</evidence>
<dbReference type="PANTHER" id="PTHR12000">
    <property type="entry name" value="HEMOGLOBINASE FAMILY MEMBER"/>
    <property type="match status" value="1"/>
</dbReference>
<dbReference type="GO" id="GO:0006624">
    <property type="term" value="P:vacuolar protein processing"/>
    <property type="evidence" value="ECO:0007669"/>
    <property type="project" value="TreeGrafter"/>
</dbReference>
<reference evidence="2 3" key="1">
    <citation type="journal article" date="2021" name="Hortic Res">
        <title>Chromosome-scale assembly of the Dendrobium chrysotoxum genome enhances the understanding of orchid evolution.</title>
        <authorList>
            <person name="Zhang Y."/>
            <person name="Zhang G.Q."/>
            <person name="Zhang D."/>
            <person name="Liu X.D."/>
            <person name="Xu X.Y."/>
            <person name="Sun W.H."/>
            <person name="Yu X."/>
            <person name="Zhu X."/>
            <person name="Wang Z.W."/>
            <person name="Zhao X."/>
            <person name="Zhong W.Y."/>
            <person name="Chen H."/>
            <person name="Yin W.L."/>
            <person name="Huang T."/>
            <person name="Niu S.C."/>
            <person name="Liu Z.J."/>
        </authorList>
    </citation>
    <scope>NUCLEOTIDE SEQUENCE [LARGE SCALE GENOMIC DNA]</scope>
    <source>
        <strain evidence="2">Lindl</strain>
    </source>
</reference>
<name>A0AAV7FR25_DENCH</name>
<gene>
    <name evidence="2" type="ORF">IEQ34_019369</name>
</gene>
<dbReference type="EMBL" id="JAGFBR010000017">
    <property type="protein sequence ID" value="KAH0452070.1"/>
    <property type="molecule type" value="Genomic_DNA"/>
</dbReference>
<dbReference type="InterPro" id="IPR001096">
    <property type="entry name" value="Peptidase_C13"/>
</dbReference>
<sequence length="216" mass="24347">MTKPNPGNHLGTFSHSNTKFMKASAVDADIYMVDPFGVEFNSIFEECCLKDYTGKHVTAKNLYEVIFGDKSAIEGRSGNVVDSKPNDQIFIFYSDHGGPRVLGMPNVPFVYAKDFMNILKKKHETNCYKKCAYNSNVQPELFTHNVLNKTTITLAIVDKRIACEDLFNGLDHEALIFFSRLLKETPLALDAFTITSIPSAYATLERLKIGRQIHIR</sequence>
<dbReference type="Pfam" id="PF01650">
    <property type="entry name" value="Peptidase_C13"/>
    <property type="match status" value="1"/>
</dbReference>
<dbReference type="PRINTS" id="PR00776">
    <property type="entry name" value="HEMOGLOBNASE"/>
</dbReference>
<keyword evidence="3" id="KW-1185">Reference proteome</keyword>
<dbReference type="Gene3D" id="3.40.50.1460">
    <property type="match status" value="1"/>
</dbReference>
<accession>A0AAV7FR25</accession>
<proteinExistence type="inferred from homology"/>
<dbReference type="AlphaFoldDB" id="A0AAV7FR25"/>
<evidence type="ECO:0000313" key="2">
    <source>
        <dbReference type="EMBL" id="KAH0452070.1"/>
    </source>
</evidence>